<dbReference type="GO" id="GO:0009279">
    <property type="term" value="C:cell outer membrane"/>
    <property type="evidence" value="ECO:0007669"/>
    <property type="project" value="UniProtKB-SubCell"/>
</dbReference>
<dbReference type="KEGG" id="pgs:CPT03_04090"/>
<proteinExistence type="inferred from homology"/>
<organism evidence="3 4">
    <name type="scientific">Pedobacter ginsengisoli</name>
    <dbReference type="NCBI Taxonomy" id="363852"/>
    <lineage>
        <taxon>Bacteria</taxon>
        <taxon>Pseudomonadati</taxon>
        <taxon>Bacteroidota</taxon>
        <taxon>Sphingobacteriia</taxon>
        <taxon>Sphingobacteriales</taxon>
        <taxon>Sphingobacteriaceae</taxon>
        <taxon>Pedobacter</taxon>
    </lineage>
</organism>
<dbReference type="Pfam" id="PF07715">
    <property type="entry name" value="Plug"/>
    <property type="match status" value="1"/>
</dbReference>
<comment type="subcellular location">
    <subcellularLocation>
        <location evidence="1">Cell outer membrane</location>
        <topology evidence="1">Multi-pass membrane protein</topology>
    </subcellularLocation>
</comment>
<dbReference type="NCBIfam" id="TIGR04056">
    <property type="entry name" value="OMP_RagA_SusC"/>
    <property type="match status" value="1"/>
</dbReference>
<dbReference type="Pfam" id="PF13715">
    <property type="entry name" value="CarbopepD_reg_2"/>
    <property type="match status" value="1"/>
</dbReference>
<dbReference type="SUPFAM" id="SSF49464">
    <property type="entry name" value="Carboxypeptidase regulatory domain-like"/>
    <property type="match status" value="1"/>
</dbReference>
<gene>
    <name evidence="3" type="ORF">CPT03_04090</name>
</gene>
<dbReference type="Gene3D" id="2.170.130.10">
    <property type="entry name" value="TonB-dependent receptor, plug domain"/>
    <property type="match status" value="1"/>
</dbReference>
<keyword evidence="4" id="KW-1185">Reference proteome</keyword>
<dbReference type="AlphaFoldDB" id="A0A2D1U2H5"/>
<dbReference type="NCBIfam" id="TIGR04057">
    <property type="entry name" value="SusC_RagA_signa"/>
    <property type="match status" value="1"/>
</dbReference>
<dbReference type="InterPro" id="IPR008969">
    <property type="entry name" value="CarboxyPept-like_regulatory"/>
</dbReference>
<dbReference type="PROSITE" id="PS00018">
    <property type="entry name" value="EF_HAND_1"/>
    <property type="match status" value="1"/>
</dbReference>
<sequence>MTVTAQTMCCQKIAKPKNKNMINYYFHQKWLRIRPFSKFIRIMKLTFLLVLLTCLHVSASVFSQEKISLDVKNMSIEKVLKTIEKQSKYRFVYSSTFSPVTRNVTVEAKNLLVTDVLRLILKDTKLSFSILNSGLIAISNQGSITNDITVTGVVKDTAGVALPGVTVIAKGTRKGTSTDSNGKYALNVPENAVLVFSLVGYGSTEIPLGTNSGSNKTIDVVLKQSDNSLDEVVVQAYGTTTRRKTTNAISTLDMTNVAPLPVQSINDAVAGRLPGVIVTASNGAPGTKSSILIRGQSPIFVIDNIVRSANDFSNLNPNDIESYSILKDAGATALYGNQGANGVVLVTTKRGKEGVTKINYAYNQIFSQPTLFPDKINSYEQALAKNKLYAFEGRNPFRSDAELEKLRTGSDPFNFPNTDWQALTMKNYAPEMRHDLSVTSGTKKLTYYAGLSYYDQGSILRTDNNYNKRTTYRLNTTSEFEKINLKVTAGLDGFIESNAQPSSSYGNIYSHIQNRTPEQLAVNEFGLPTTQSDNPVRELDPKSGYNKGYAKILNTNLGLEYAAHFLDGLRFKFNGTYTTYNNVGKSWNYLAPAYNLNSTVPIFGNPPSLSVSQGQGSTTTLQGYVLYNKTFGDHSIDFTGVAERQQDEASSVNGSRVGYQIIFDQLVAGPSLNQTVGGGESEAARAALLGRLTYTYKSRYSVEGSIRRDGDYLFVPGKQWGTFYAVSGNYIISDEPFMKSLKEKHIVDFLKLRGSYGVLGDKTGVGAFGYVPSYGINAQAYVIDGNVVQGTSEPGSLPSNTYSWQTIGNRDLALEIGTLNNRLNAVFDYFYTRRTGFVTGDPRFSQTLGIGLPQINFVEGATRTEGFDFNINWASNIGDLTYKVGINFTRFNSLTERSASDDDATLKNPYTRATNTDGSFLQTGYLNSGFYTDNSDLLTGARRITSLNVGAGDLRYQDLNGDGQINGDDFRRIGTNTIPRTNYGVTLDMAYKGLSFSAVVQGSGNRDRYIGDVIQGVSGQNMLVYDFQSDYWRPDNRDAIFPRAISSDAVNGGNNSRGSDFWLVKSKYVRLKYVQLGYDFKEGAFKKLPFQSLRLFVSGTNLLTSAKSQKYFIDPESDTNNYNYPIQRTFALGLNVGF</sequence>
<dbReference type="SUPFAM" id="SSF56935">
    <property type="entry name" value="Porins"/>
    <property type="match status" value="1"/>
</dbReference>
<accession>A0A2D1U2H5</accession>
<keyword evidence="1" id="KW-0813">Transport</keyword>
<dbReference type="EMBL" id="CP024091">
    <property type="protein sequence ID" value="ATP55704.1"/>
    <property type="molecule type" value="Genomic_DNA"/>
</dbReference>
<keyword evidence="1" id="KW-1134">Transmembrane beta strand</keyword>
<evidence type="ECO:0000313" key="3">
    <source>
        <dbReference type="EMBL" id="ATP55704.1"/>
    </source>
</evidence>
<dbReference type="InterPro" id="IPR018247">
    <property type="entry name" value="EF_Hand_1_Ca_BS"/>
</dbReference>
<name>A0A2D1U2H5_9SPHI</name>
<evidence type="ECO:0000313" key="4">
    <source>
        <dbReference type="Proteomes" id="UP000223749"/>
    </source>
</evidence>
<dbReference type="InterPro" id="IPR023997">
    <property type="entry name" value="TonB-dep_OMP_SusC/RagA_CS"/>
</dbReference>
<dbReference type="InterPro" id="IPR039426">
    <property type="entry name" value="TonB-dep_rcpt-like"/>
</dbReference>
<dbReference type="Proteomes" id="UP000223749">
    <property type="component" value="Chromosome"/>
</dbReference>
<evidence type="ECO:0000256" key="1">
    <source>
        <dbReference type="PROSITE-ProRule" id="PRU01360"/>
    </source>
</evidence>
<dbReference type="InterPro" id="IPR037066">
    <property type="entry name" value="Plug_dom_sf"/>
</dbReference>
<reference evidence="3 4" key="1">
    <citation type="submission" date="2017-10" db="EMBL/GenBank/DDBJ databases">
        <title>Whole genome of Pedobacter ginsengisoli T01R-27 isolated from tomato rhizosphere.</title>
        <authorList>
            <person name="Weon H.-Y."/>
            <person name="Lee S.A."/>
            <person name="Sang M.K."/>
            <person name="Song J."/>
        </authorList>
    </citation>
    <scope>NUCLEOTIDE SEQUENCE [LARGE SCALE GENOMIC DNA]</scope>
    <source>
        <strain evidence="3 4">T01R-27</strain>
    </source>
</reference>
<dbReference type="InterPro" id="IPR023996">
    <property type="entry name" value="TonB-dep_OMP_SusC/RagA"/>
</dbReference>
<dbReference type="InterPro" id="IPR012910">
    <property type="entry name" value="Plug_dom"/>
</dbReference>
<keyword evidence="1" id="KW-0472">Membrane</keyword>
<keyword evidence="1" id="KW-0998">Cell outer membrane</keyword>
<dbReference type="Gene3D" id="2.60.40.1120">
    <property type="entry name" value="Carboxypeptidase-like, regulatory domain"/>
    <property type="match status" value="1"/>
</dbReference>
<protein>
    <submittedName>
        <fullName evidence="3">SusC/RagA family TonB-linked outer membrane protein</fullName>
    </submittedName>
</protein>
<feature type="domain" description="TonB-dependent receptor plug" evidence="2">
    <location>
        <begin position="242"/>
        <end position="343"/>
    </location>
</feature>
<comment type="similarity">
    <text evidence="1">Belongs to the TonB-dependent receptor family.</text>
</comment>
<dbReference type="PROSITE" id="PS52016">
    <property type="entry name" value="TONB_DEPENDENT_REC_3"/>
    <property type="match status" value="1"/>
</dbReference>
<keyword evidence="1" id="KW-0812">Transmembrane</keyword>
<evidence type="ECO:0000259" key="2">
    <source>
        <dbReference type="Pfam" id="PF07715"/>
    </source>
</evidence>